<evidence type="ECO:0000259" key="14">
    <source>
        <dbReference type="Pfam" id="PF00593"/>
    </source>
</evidence>
<keyword evidence="9 10" id="KW-0998">Cell outer membrane</keyword>
<dbReference type="InterPro" id="IPR012910">
    <property type="entry name" value="Plug_dom"/>
</dbReference>
<dbReference type="AlphaFoldDB" id="A0AAE6WV51"/>
<evidence type="ECO:0000256" key="1">
    <source>
        <dbReference type="ARBA" id="ARBA00004571"/>
    </source>
</evidence>
<evidence type="ECO:0000256" key="5">
    <source>
        <dbReference type="ARBA" id="ARBA00022729"/>
    </source>
</evidence>
<dbReference type="PANTHER" id="PTHR30069:SF53">
    <property type="entry name" value="COLICIN I RECEPTOR-RELATED"/>
    <property type="match status" value="1"/>
</dbReference>
<dbReference type="Proteomes" id="UP000503505">
    <property type="component" value="Chromosome"/>
</dbReference>
<organism evidence="16 17">
    <name type="scientific">Acinetobacter schindleri</name>
    <dbReference type="NCBI Taxonomy" id="108981"/>
    <lineage>
        <taxon>Bacteria</taxon>
        <taxon>Pseudomonadati</taxon>
        <taxon>Pseudomonadota</taxon>
        <taxon>Gammaproteobacteria</taxon>
        <taxon>Moraxellales</taxon>
        <taxon>Moraxellaceae</taxon>
        <taxon>Acinetobacter</taxon>
    </lineage>
</organism>
<keyword evidence="5 13" id="KW-0732">Signal</keyword>
<dbReference type="InterPro" id="IPR000531">
    <property type="entry name" value="Beta-barrel_TonB"/>
</dbReference>
<dbReference type="GO" id="GO:0015889">
    <property type="term" value="P:cobalamin transport"/>
    <property type="evidence" value="ECO:0007669"/>
    <property type="project" value="TreeGrafter"/>
</dbReference>
<dbReference type="Pfam" id="PF00593">
    <property type="entry name" value="TonB_dep_Rec_b-barrel"/>
    <property type="match status" value="1"/>
</dbReference>
<keyword evidence="16" id="KW-0675">Receptor</keyword>
<evidence type="ECO:0000259" key="15">
    <source>
        <dbReference type="Pfam" id="PF07715"/>
    </source>
</evidence>
<keyword evidence="3 10" id="KW-1134">Transmembrane beta strand</keyword>
<dbReference type="InterPro" id="IPR010916">
    <property type="entry name" value="TonB_box_CS"/>
</dbReference>
<comment type="subcellular location">
    <subcellularLocation>
        <location evidence="1 10">Cell outer membrane</location>
        <topology evidence="1 10">Multi-pass membrane protein</topology>
    </subcellularLocation>
</comment>
<evidence type="ECO:0000256" key="2">
    <source>
        <dbReference type="ARBA" id="ARBA00022448"/>
    </source>
</evidence>
<proteinExistence type="inferred from homology"/>
<dbReference type="Gene3D" id="2.170.130.10">
    <property type="entry name" value="TonB-dependent receptor, plug domain"/>
    <property type="match status" value="1"/>
</dbReference>
<dbReference type="EMBL" id="CP044463">
    <property type="protein sequence ID" value="QIC66389.1"/>
    <property type="molecule type" value="Genomic_DNA"/>
</dbReference>
<dbReference type="SUPFAM" id="SSF56935">
    <property type="entry name" value="Porins"/>
    <property type="match status" value="1"/>
</dbReference>
<evidence type="ECO:0000256" key="9">
    <source>
        <dbReference type="ARBA" id="ARBA00023237"/>
    </source>
</evidence>
<dbReference type="RefSeq" id="WP_163170906.1">
    <property type="nucleotide sequence ID" value="NZ_CP044463.1"/>
</dbReference>
<dbReference type="PROSITE" id="PS52016">
    <property type="entry name" value="TONB_DEPENDENT_REC_3"/>
    <property type="match status" value="1"/>
</dbReference>
<evidence type="ECO:0000256" key="8">
    <source>
        <dbReference type="ARBA" id="ARBA00023136"/>
    </source>
</evidence>
<comment type="similarity">
    <text evidence="10 12">Belongs to the TonB-dependent receptor family.</text>
</comment>
<dbReference type="InterPro" id="IPR036942">
    <property type="entry name" value="Beta-barrel_TonB_sf"/>
</dbReference>
<name>A0AAE6WV51_9GAMM</name>
<evidence type="ECO:0000256" key="6">
    <source>
        <dbReference type="ARBA" id="ARBA00023065"/>
    </source>
</evidence>
<dbReference type="Pfam" id="PF07715">
    <property type="entry name" value="Plug"/>
    <property type="match status" value="1"/>
</dbReference>
<keyword evidence="7 11" id="KW-0798">TonB box</keyword>
<evidence type="ECO:0000313" key="17">
    <source>
        <dbReference type="Proteomes" id="UP000503505"/>
    </source>
</evidence>
<dbReference type="CDD" id="cd01347">
    <property type="entry name" value="ligand_gated_channel"/>
    <property type="match status" value="1"/>
</dbReference>
<feature type="chain" id="PRO_5042026801" evidence="13">
    <location>
        <begin position="27"/>
        <end position="626"/>
    </location>
</feature>
<evidence type="ECO:0000256" key="7">
    <source>
        <dbReference type="ARBA" id="ARBA00023077"/>
    </source>
</evidence>
<dbReference type="GO" id="GO:0006811">
    <property type="term" value="P:monoatomic ion transport"/>
    <property type="evidence" value="ECO:0007669"/>
    <property type="project" value="UniProtKB-KW"/>
</dbReference>
<feature type="domain" description="TonB-dependent receptor plug" evidence="15">
    <location>
        <begin position="50"/>
        <end position="156"/>
    </location>
</feature>
<dbReference type="GO" id="GO:0009279">
    <property type="term" value="C:cell outer membrane"/>
    <property type="evidence" value="ECO:0007669"/>
    <property type="project" value="UniProtKB-SubCell"/>
</dbReference>
<keyword evidence="6" id="KW-0406">Ion transport</keyword>
<feature type="short sequence motif" description="TonB box" evidence="11">
    <location>
        <begin position="38"/>
        <end position="44"/>
    </location>
</feature>
<dbReference type="InterPro" id="IPR037066">
    <property type="entry name" value="Plug_dom_sf"/>
</dbReference>
<dbReference type="Gene3D" id="2.40.170.20">
    <property type="entry name" value="TonB-dependent receptor, beta-barrel domain"/>
    <property type="match status" value="1"/>
</dbReference>
<keyword evidence="4 10" id="KW-0812">Transmembrane</keyword>
<evidence type="ECO:0000256" key="4">
    <source>
        <dbReference type="ARBA" id="ARBA00022692"/>
    </source>
</evidence>
<keyword evidence="2 10" id="KW-0813">Transport</keyword>
<dbReference type="InterPro" id="IPR039426">
    <property type="entry name" value="TonB-dep_rcpt-like"/>
</dbReference>
<reference evidence="16 17" key="1">
    <citation type="submission" date="2019-09" db="EMBL/GenBank/DDBJ databases">
        <title>Non-baumannii Acinetobacter spp. carrying blaNDM-1 isolated in China.</title>
        <authorList>
            <person name="Cui C."/>
            <person name="Chen C."/>
            <person name="Sun J."/>
            <person name="Liu Y."/>
        </authorList>
    </citation>
    <scope>NUCLEOTIDE SEQUENCE [LARGE SCALE GENOMIC DNA]</scope>
    <source>
        <strain evidence="16 17">HZE23-1</strain>
    </source>
</reference>
<feature type="signal peptide" evidence="13">
    <location>
        <begin position="1"/>
        <end position="26"/>
    </location>
</feature>
<evidence type="ECO:0000256" key="10">
    <source>
        <dbReference type="PROSITE-ProRule" id="PRU01360"/>
    </source>
</evidence>
<feature type="domain" description="TonB-dependent receptor-like beta-barrel" evidence="14">
    <location>
        <begin position="218"/>
        <end position="595"/>
    </location>
</feature>
<keyword evidence="8 10" id="KW-0472">Membrane</keyword>
<evidence type="ECO:0000256" key="11">
    <source>
        <dbReference type="PROSITE-ProRule" id="PRU10143"/>
    </source>
</evidence>
<evidence type="ECO:0000313" key="16">
    <source>
        <dbReference type="EMBL" id="QIC66389.1"/>
    </source>
</evidence>
<evidence type="ECO:0000256" key="13">
    <source>
        <dbReference type="SAM" id="SignalP"/>
    </source>
</evidence>
<evidence type="ECO:0000256" key="12">
    <source>
        <dbReference type="RuleBase" id="RU003357"/>
    </source>
</evidence>
<sequence>MTIQFQPAALAGSIALALGFTSSVHAAEQKVAKASLDTIVVTATRSEEKIENVPARISIIEPHIVEQSPIAELPHLLINDASINMTQYGGLGQPSSIFTRGTNSTHTLVMRDGVRLNTGSVGSPSLSFIDTTDIKQIEVLKGPASVLYGTDAIGGVIQLITKTPEKTSAFVTGEIGENDTYKSIIGADIAENGFYAQIRGQHMESDGSQITDFSPANVNVNTGEYTQKGLSTKIGVDKEQYSASIDYSQNQGSSVYVKSITDEDWKLIDLKNVSHDFKNEVINLSGRFNILPNLSLNGRLSQFKDELEQNQIADAVYNKTQEAELFTKYNLSNKQNLLTGLTYKNLKSDVLSLDEDYPVNYKKDLNSIGYFIQHQYNTEKLNTQVGIRLEDHETFGSHTVGQVAARYHFLPTTSIYSNIGTAFRAPTNNDLYAISWGGNPELQPEESQSYEIGLDHQFNSSLKVGFSAYQNEVKNLITYVTDPITWDGQLFNRKKASFKGAEVNLNWAHDQLFANLSYAYVQPKDKESSEDLPNRYRQSYTMSTGIQNETYGLSASLSAKSAAKKSSIPGYATIDLHAYWNLNSNMKLFTNIQNIGDVKYKMISLSDGYSYLNGGRLASAGVTFKY</sequence>
<dbReference type="PANTHER" id="PTHR30069">
    <property type="entry name" value="TONB-DEPENDENT OUTER MEMBRANE RECEPTOR"/>
    <property type="match status" value="1"/>
</dbReference>
<accession>A0AAE6WV51</accession>
<dbReference type="PROSITE" id="PS00430">
    <property type="entry name" value="TONB_DEPENDENT_REC_1"/>
    <property type="match status" value="1"/>
</dbReference>
<protein>
    <submittedName>
        <fullName evidence="16">TonB-dependent receptor</fullName>
    </submittedName>
</protein>
<gene>
    <name evidence="16" type="ORF">FSC10_02950</name>
</gene>
<evidence type="ECO:0000256" key="3">
    <source>
        <dbReference type="ARBA" id="ARBA00022452"/>
    </source>
</evidence>